<gene>
    <name evidence="1" type="ORF">SDC9_106591</name>
</gene>
<reference evidence="1" key="1">
    <citation type="submission" date="2019-08" db="EMBL/GenBank/DDBJ databases">
        <authorList>
            <person name="Kucharzyk K."/>
            <person name="Murdoch R.W."/>
            <person name="Higgins S."/>
            <person name="Loffler F."/>
        </authorList>
    </citation>
    <scope>NUCLEOTIDE SEQUENCE</scope>
</reference>
<proteinExistence type="predicted"/>
<sequence length="57" mass="6358">MRPVLLGVGRVDHEDVGILIKAVEICVVHRAAGRVGNQRVLRLLHVQRGNVAREHML</sequence>
<dbReference type="EMBL" id="VSSQ01017438">
    <property type="protein sequence ID" value="MPM59745.1"/>
    <property type="molecule type" value="Genomic_DNA"/>
</dbReference>
<comment type="caution">
    <text evidence="1">The sequence shown here is derived from an EMBL/GenBank/DDBJ whole genome shotgun (WGS) entry which is preliminary data.</text>
</comment>
<name>A0A645B2V5_9ZZZZ</name>
<dbReference type="AlphaFoldDB" id="A0A645B2V5"/>
<organism evidence="1">
    <name type="scientific">bioreactor metagenome</name>
    <dbReference type="NCBI Taxonomy" id="1076179"/>
    <lineage>
        <taxon>unclassified sequences</taxon>
        <taxon>metagenomes</taxon>
        <taxon>ecological metagenomes</taxon>
    </lineage>
</organism>
<protein>
    <submittedName>
        <fullName evidence="1">Uncharacterized protein</fullName>
    </submittedName>
</protein>
<evidence type="ECO:0000313" key="1">
    <source>
        <dbReference type="EMBL" id="MPM59745.1"/>
    </source>
</evidence>
<accession>A0A645B2V5</accession>